<dbReference type="InterPro" id="IPR016187">
    <property type="entry name" value="CTDL_fold"/>
</dbReference>
<feature type="signal peptide" evidence="2">
    <location>
        <begin position="1"/>
        <end position="22"/>
    </location>
</feature>
<dbReference type="PROSITE" id="PS50041">
    <property type="entry name" value="C_TYPE_LECTIN_2"/>
    <property type="match status" value="1"/>
</dbReference>
<keyword evidence="5" id="KW-1185">Reference proteome</keyword>
<dbReference type="InterPro" id="IPR051004">
    <property type="entry name" value="DC-SIGN_domain-containing"/>
</dbReference>
<feature type="chain" id="PRO_5040279786" description="C-type lectin domain-containing protein" evidence="2">
    <location>
        <begin position="23"/>
        <end position="176"/>
    </location>
</feature>
<sequence>MMSLKAILGVIFLCTCIVYVKTQEEFVSPVLNTRKNVNWFNYLGKTYYVDSIFQTNFYRAMQFCRQQGMQLLSINSEAENERIGKFVKDKGYLHNRFWTSATNLATANKWVWLSTGYDITFFKWYPGEPNKHNNTENCIEVGWFGTAGFTWNDLECSRTDKFFICEATSDCHNLHC</sequence>
<dbReference type="Pfam" id="PF00059">
    <property type="entry name" value="Lectin_C"/>
    <property type="match status" value="1"/>
</dbReference>
<dbReference type="InterPro" id="IPR018378">
    <property type="entry name" value="C-type_lectin_CS"/>
</dbReference>
<dbReference type="AlphaFoldDB" id="A0A9N9TG73"/>
<evidence type="ECO:0000256" key="1">
    <source>
        <dbReference type="ARBA" id="ARBA00023157"/>
    </source>
</evidence>
<feature type="domain" description="C-type lectin" evidence="3">
    <location>
        <begin position="42"/>
        <end position="162"/>
    </location>
</feature>
<accession>A0A9N9TG73</accession>
<evidence type="ECO:0000259" key="3">
    <source>
        <dbReference type="PROSITE" id="PS50041"/>
    </source>
</evidence>
<evidence type="ECO:0000313" key="5">
    <source>
        <dbReference type="Proteomes" id="UP001153712"/>
    </source>
</evidence>
<dbReference type="EMBL" id="OU900104">
    <property type="protein sequence ID" value="CAG9855655.1"/>
    <property type="molecule type" value="Genomic_DNA"/>
</dbReference>
<dbReference type="PROSITE" id="PS00615">
    <property type="entry name" value="C_TYPE_LECTIN_1"/>
    <property type="match status" value="1"/>
</dbReference>
<keyword evidence="1" id="KW-1015">Disulfide bond</keyword>
<dbReference type="CDD" id="cd00037">
    <property type="entry name" value="CLECT"/>
    <property type="match status" value="1"/>
</dbReference>
<dbReference type="InterPro" id="IPR016186">
    <property type="entry name" value="C-type_lectin-like/link_sf"/>
</dbReference>
<proteinExistence type="predicted"/>
<dbReference type="SMART" id="SM00034">
    <property type="entry name" value="CLECT"/>
    <property type="match status" value="1"/>
</dbReference>
<dbReference type="OrthoDB" id="6746664at2759"/>
<reference evidence="4" key="1">
    <citation type="submission" date="2022-01" db="EMBL/GenBank/DDBJ databases">
        <authorList>
            <person name="King R."/>
        </authorList>
    </citation>
    <scope>NUCLEOTIDE SEQUENCE</scope>
</reference>
<keyword evidence="2" id="KW-0732">Signal</keyword>
<dbReference type="PANTHER" id="PTHR22802:SF465">
    <property type="entry name" value="AT17652P-RELATED"/>
    <property type="match status" value="1"/>
</dbReference>
<dbReference type="SUPFAM" id="SSF56436">
    <property type="entry name" value="C-type lectin-like"/>
    <property type="match status" value="1"/>
</dbReference>
<dbReference type="Gene3D" id="3.10.100.10">
    <property type="entry name" value="Mannose-Binding Protein A, subunit A"/>
    <property type="match status" value="1"/>
</dbReference>
<name>A0A9N9TG73_PHYSR</name>
<evidence type="ECO:0000313" key="4">
    <source>
        <dbReference type="EMBL" id="CAG9855655.1"/>
    </source>
</evidence>
<organism evidence="4 5">
    <name type="scientific">Phyllotreta striolata</name>
    <name type="common">Striped flea beetle</name>
    <name type="synonym">Crioceris striolata</name>
    <dbReference type="NCBI Taxonomy" id="444603"/>
    <lineage>
        <taxon>Eukaryota</taxon>
        <taxon>Metazoa</taxon>
        <taxon>Ecdysozoa</taxon>
        <taxon>Arthropoda</taxon>
        <taxon>Hexapoda</taxon>
        <taxon>Insecta</taxon>
        <taxon>Pterygota</taxon>
        <taxon>Neoptera</taxon>
        <taxon>Endopterygota</taxon>
        <taxon>Coleoptera</taxon>
        <taxon>Polyphaga</taxon>
        <taxon>Cucujiformia</taxon>
        <taxon>Chrysomeloidea</taxon>
        <taxon>Chrysomelidae</taxon>
        <taxon>Galerucinae</taxon>
        <taxon>Alticini</taxon>
        <taxon>Phyllotreta</taxon>
    </lineage>
</organism>
<protein>
    <recommendedName>
        <fullName evidence="3">C-type lectin domain-containing protein</fullName>
    </recommendedName>
</protein>
<evidence type="ECO:0000256" key="2">
    <source>
        <dbReference type="SAM" id="SignalP"/>
    </source>
</evidence>
<gene>
    <name evidence="4" type="ORF">PHYEVI_LOCUS2101</name>
</gene>
<dbReference type="PANTHER" id="PTHR22802">
    <property type="entry name" value="C-TYPE LECTIN SUPERFAMILY MEMBER"/>
    <property type="match status" value="1"/>
</dbReference>
<dbReference type="InterPro" id="IPR001304">
    <property type="entry name" value="C-type_lectin-like"/>
</dbReference>
<dbReference type="Proteomes" id="UP001153712">
    <property type="component" value="Chromosome 11"/>
</dbReference>